<feature type="transmembrane region" description="Helical" evidence="6">
    <location>
        <begin position="112"/>
        <end position="134"/>
    </location>
</feature>
<dbReference type="OrthoDB" id="5864054at2759"/>
<proteinExistence type="predicted"/>
<feature type="region of interest" description="Disordered" evidence="5">
    <location>
        <begin position="568"/>
        <end position="656"/>
    </location>
</feature>
<dbReference type="Gene3D" id="1.20.1070.10">
    <property type="entry name" value="Rhodopsin 7-helix transmembrane proteins"/>
    <property type="match status" value="1"/>
</dbReference>
<feature type="compositionally biased region" description="Low complexity" evidence="5">
    <location>
        <begin position="625"/>
        <end position="635"/>
    </location>
</feature>
<feature type="compositionally biased region" description="Basic and acidic residues" evidence="5">
    <location>
        <begin position="776"/>
        <end position="787"/>
    </location>
</feature>
<dbReference type="GO" id="GO:0008528">
    <property type="term" value="F:G protein-coupled peptide receptor activity"/>
    <property type="evidence" value="ECO:0007669"/>
    <property type="project" value="InterPro"/>
</dbReference>
<dbReference type="InterPro" id="IPR019427">
    <property type="entry name" value="7TM_GPCR_serpentine_rcpt_Srw"/>
</dbReference>
<accession>A0A811L817</accession>
<dbReference type="EMBL" id="CAJFDH010000005">
    <property type="protein sequence ID" value="CAD5223448.1"/>
    <property type="molecule type" value="Genomic_DNA"/>
</dbReference>
<dbReference type="Pfam" id="PF10324">
    <property type="entry name" value="7TM_GPCR_Srw"/>
    <property type="match status" value="1"/>
</dbReference>
<dbReference type="CDD" id="cd14978">
    <property type="entry name" value="7tmA_FMRFamide_R-like"/>
    <property type="match status" value="1"/>
</dbReference>
<comment type="caution">
    <text evidence="8">The sequence shown here is derived from an EMBL/GenBank/DDBJ whole genome shotgun (WGS) entry which is preliminary data.</text>
</comment>
<keyword evidence="2 6" id="KW-0812">Transmembrane</keyword>
<feature type="region of interest" description="Disordered" evidence="5">
    <location>
        <begin position="760"/>
        <end position="794"/>
    </location>
</feature>
<dbReference type="Proteomes" id="UP000783686">
    <property type="component" value="Unassembled WGS sequence"/>
</dbReference>
<feature type="compositionally biased region" description="Basic and acidic residues" evidence="5">
    <location>
        <begin position="576"/>
        <end position="587"/>
    </location>
</feature>
<protein>
    <recommendedName>
        <fullName evidence="7">G-protein coupled receptors family 1 profile domain-containing protein</fullName>
    </recommendedName>
</protein>
<dbReference type="SUPFAM" id="SSF81321">
    <property type="entry name" value="Family A G protein-coupled receptor-like"/>
    <property type="match status" value="1"/>
</dbReference>
<evidence type="ECO:0000256" key="5">
    <source>
        <dbReference type="SAM" id="MobiDB-lite"/>
    </source>
</evidence>
<evidence type="ECO:0000256" key="2">
    <source>
        <dbReference type="ARBA" id="ARBA00022692"/>
    </source>
</evidence>
<dbReference type="EMBL" id="CAJFCW020000005">
    <property type="protein sequence ID" value="CAG9117894.1"/>
    <property type="molecule type" value="Genomic_DNA"/>
</dbReference>
<dbReference type="InterPro" id="IPR017452">
    <property type="entry name" value="GPCR_Rhodpsn_7TM"/>
</dbReference>
<dbReference type="AlphaFoldDB" id="A0A811L817"/>
<feature type="transmembrane region" description="Helical" evidence="6">
    <location>
        <begin position="403"/>
        <end position="421"/>
    </location>
</feature>
<evidence type="ECO:0000313" key="8">
    <source>
        <dbReference type="EMBL" id="CAD5223448.1"/>
    </source>
</evidence>
<reference evidence="8" key="1">
    <citation type="submission" date="2020-09" db="EMBL/GenBank/DDBJ databases">
        <authorList>
            <person name="Kikuchi T."/>
        </authorList>
    </citation>
    <scope>NUCLEOTIDE SEQUENCE</scope>
    <source>
        <strain evidence="8">SH1</strain>
    </source>
</reference>
<feature type="transmembrane region" description="Helical" evidence="6">
    <location>
        <begin position="35"/>
        <end position="55"/>
    </location>
</feature>
<evidence type="ECO:0000259" key="7">
    <source>
        <dbReference type="PROSITE" id="PS50262"/>
    </source>
</evidence>
<feature type="transmembrane region" description="Helical" evidence="6">
    <location>
        <begin position="231"/>
        <end position="253"/>
    </location>
</feature>
<dbReference type="PROSITE" id="PS50262">
    <property type="entry name" value="G_PROTEIN_RECEP_F1_2"/>
    <property type="match status" value="1"/>
</dbReference>
<evidence type="ECO:0000313" key="9">
    <source>
        <dbReference type="Proteomes" id="UP000614601"/>
    </source>
</evidence>
<dbReference type="PRINTS" id="PR00237">
    <property type="entry name" value="GPCRRHODOPSN"/>
</dbReference>
<dbReference type="PANTHER" id="PTHR46273:SF16">
    <property type="entry name" value="G-PROTEIN COUPLED RECEPTORS FAMILY 1 PROFILE DOMAIN-CONTAINING PROTEIN"/>
    <property type="match status" value="1"/>
</dbReference>
<evidence type="ECO:0000256" key="4">
    <source>
        <dbReference type="ARBA" id="ARBA00023136"/>
    </source>
</evidence>
<sequence>MGEFCEIGSILLPNITWLTDGVNAFGQSYVEIHQYVATFLCIVGTLMNLTTVIVLTRPSMISPVNVLLCAVAICDILVMTSYLVFIVHFHLLAPSRCNLEDYSYGWGVFTMVHAHVSVICHATSIWLTVSLAQIRVLTIRRATAGPTTQITEKFSIILATVTLIIMAAVNLPNFMTFEIDEIPAEYFMSCLVNDGVSMEDAIANSTKMVYTLRAHEKDCMKLKMAFWSNGMIFKVVPCLLLTVSIVALLKIIADVSNKRKNLAQVMKKKVPKDHTTPMLVAVLSIFLIAELPQGVMLVMTGIFSSDTFKKTIYQPLGDFMDFLSLLNSAIGFFIYVGMSRKFRSVFFQLFFSLIHCTPYSGDDEDDEPELSDTLKMLDQQQSEQLLGQRKRKYWSDMPWKSRLYHIFMACLLGSCCCLSNTRTYKNARRRNQSMSVIHSSVRRKRRKSQRNLSPQRRIPAIVVGNMQSSTVITQHTAITEELSKNRRASTLFGAINTGAAPGLASALKVAPAALVRVDDDVDNEERRSSGHKFLKRCSKDTKHGDMGKNSFGTVKGTYGMTRDNFGLANNTYSNSKNRDSAKYKDSTGKYNNSTSKYNNSTSKYSKKHRSFRLPSQRRERRRKASAVAALLTSTSPTKSRNSKRSQFGRSVYRSHSRPTVENAIVEMKRLELLKDCSDSCPEPVLRLDEVYGDLEGIVIDIVVDFLSKQRSTGRSAYRTRQLRHHLPSHRKLRHPSKPSRRRSDGDQHDAVDSIRVIAAQAHQAAGKQKSVGRLADPPKLRHGERRNTAQPATSAFFTDASATNDGLYVTDQSVFDQRRPSHPATAPLVPSPAPTGSRFLDWAFGHKTRPTDPAKRNGIASFLGRHANVLFLNSAFLRPAWRRYTHQHNRDWWEQREQQLHLQQLNRRQQRRRSSVYYGLSADEYGGPSTGISQCLSSYDTDPSLSSFDYEWLARRRSSRLSGIGQIEKEKPSALTVSNTLSARRSVQSASPNFLSVPSWNHSDSKRGSLLSTGEPSYTQNSQAVLIPVKTVQLNREQPNRPRANWQSFVRRVRNLFRIQKWIDWLSPRVEMEPDLSPRRRLGQLQTETSYSGFIY</sequence>
<dbReference type="Proteomes" id="UP000614601">
    <property type="component" value="Unassembled WGS sequence"/>
</dbReference>
<keyword evidence="3 6" id="KW-1133">Transmembrane helix</keyword>
<organism evidence="8 9">
    <name type="scientific">Bursaphelenchus okinawaensis</name>
    <dbReference type="NCBI Taxonomy" id="465554"/>
    <lineage>
        <taxon>Eukaryota</taxon>
        <taxon>Metazoa</taxon>
        <taxon>Ecdysozoa</taxon>
        <taxon>Nematoda</taxon>
        <taxon>Chromadorea</taxon>
        <taxon>Rhabditida</taxon>
        <taxon>Tylenchina</taxon>
        <taxon>Tylenchomorpha</taxon>
        <taxon>Aphelenchoidea</taxon>
        <taxon>Aphelenchoididae</taxon>
        <taxon>Bursaphelenchus</taxon>
    </lineage>
</organism>
<evidence type="ECO:0000256" key="3">
    <source>
        <dbReference type="ARBA" id="ARBA00022989"/>
    </source>
</evidence>
<feature type="transmembrane region" description="Helical" evidence="6">
    <location>
        <begin position="67"/>
        <end position="92"/>
    </location>
</feature>
<feature type="region of interest" description="Disordered" evidence="5">
    <location>
        <begin position="713"/>
        <end position="748"/>
    </location>
</feature>
<feature type="transmembrane region" description="Helical" evidence="6">
    <location>
        <begin position="274"/>
        <end position="299"/>
    </location>
</feature>
<feature type="compositionally biased region" description="Low complexity" evidence="5">
    <location>
        <begin position="589"/>
        <end position="603"/>
    </location>
</feature>
<dbReference type="PANTHER" id="PTHR46273">
    <property type="entry name" value="MYOSUPPRESSIN RECEPTOR 1, ISOFORM B-RELATED"/>
    <property type="match status" value="1"/>
</dbReference>
<feature type="domain" description="G-protein coupled receptors family 1 profile" evidence="7">
    <location>
        <begin position="47"/>
        <end position="335"/>
    </location>
</feature>
<dbReference type="InterPro" id="IPR053219">
    <property type="entry name" value="GPCR_Dmsr-1"/>
</dbReference>
<dbReference type="GO" id="GO:0005886">
    <property type="term" value="C:plasma membrane"/>
    <property type="evidence" value="ECO:0007669"/>
    <property type="project" value="TreeGrafter"/>
</dbReference>
<gene>
    <name evidence="8" type="ORF">BOKJ2_LOCUS10218</name>
</gene>
<feature type="compositionally biased region" description="Basic residues" evidence="5">
    <location>
        <begin position="720"/>
        <end position="740"/>
    </location>
</feature>
<name>A0A811L817_9BILA</name>
<keyword evidence="4 6" id="KW-0472">Membrane</keyword>
<keyword evidence="9" id="KW-1185">Reference proteome</keyword>
<feature type="transmembrane region" description="Helical" evidence="6">
    <location>
        <begin position="319"/>
        <end position="338"/>
    </location>
</feature>
<dbReference type="InterPro" id="IPR000276">
    <property type="entry name" value="GPCR_Rhodpsn"/>
</dbReference>
<feature type="transmembrane region" description="Helical" evidence="6">
    <location>
        <begin position="154"/>
        <end position="171"/>
    </location>
</feature>
<evidence type="ECO:0000256" key="1">
    <source>
        <dbReference type="ARBA" id="ARBA00004370"/>
    </source>
</evidence>
<evidence type="ECO:0000256" key="6">
    <source>
        <dbReference type="SAM" id="Phobius"/>
    </source>
</evidence>
<feature type="compositionally biased region" description="Polar residues" evidence="5">
    <location>
        <begin position="636"/>
        <end position="648"/>
    </location>
</feature>
<comment type="subcellular location">
    <subcellularLocation>
        <location evidence="1">Membrane</location>
    </subcellularLocation>
</comment>